<protein>
    <submittedName>
        <fullName evidence="1">5898_t:CDS:1</fullName>
    </submittedName>
</protein>
<dbReference type="EMBL" id="CAJVPV010000334">
    <property type="protein sequence ID" value="CAG8451975.1"/>
    <property type="molecule type" value="Genomic_DNA"/>
</dbReference>
<keyword evidence="2" id="KW-1185">Reference proteome</keyword>
<sequence>MPRILTRKSHENPVMPKEDGIVELSYPILSSEKLVDLLSIPEI</sequence>
<gene>
    <name evidence="1" type="ORF">AMORRO_LOCUS943</name>
</gene>
<proteinExistence type="predicted"/>
<name>A0A9N8VJE6_9GLOM</name>
<reference evidence="1" key="1">
    <citation type="submission" date="2021-06" db="EMBL/GenBank/DDBJ databases">
        <authorList>
            <person name="Kallberg Y."/>
            <person name="Tangrot J."/>
            <person name="Rosling A."/>
        </authorList>
    </citation>
    <scope>NUCLEOTIDE SEQUENCE</scope>
    <source>
        <strain evidence="1">CL551</strain>
    </source>
</reference>
<evidence type="ECO:0000313" key="2">
    <source>
        <dbReference type="Proteomes" id="UP000789342"/>
    </source>
</evidence>
<dbReference type="AlphaFoldDB" id="A0A9N8VJE6"/>
<comment type="caution">
    <text evidence="1">The sequence shown here is derived from an EMBL/GenBank/DDBJ whole genome shotgun (WGS) entry which is preliminary data.</text>
</comment>
<dbReference type="Proteomes" id="UP000789342">
    <property type="component" value="Unassembled WGS sequence"/>
</dbReference>
<organism evidence="1 2">
    <name type="scientific">Acaulospora morrowiae</name>
    <dbReference type="NCBI Taxonomy" id="94023"/>
    <lineage>
        <taxon>Eukaryota</taxon>
        <taxon>Fungi</taxon>
        <taxon>Fungi incertae sedis</taxon>
        <taxon>Mucoromycota</taxon>
        <taxon>Glomeromycotina</taxon>
        <taxon>Glomeromycetes</taxon>
        <taxon>Diversisporales</taxon>
        <taxon>Acaulosporaceae</taxon>
        <taxon>Acaulospora</taxon>
    </lineage>
</organism>
<accession>A0A9N8VJE6</accession>
<evidence type="ECO:0000313" key="1">
    <source>
        <dbReference type="EMBL" id="CAG8451975.1"/>
    </source>
</evidence>